<evidence type="ECO:0000313" key="1">
    <source>
        <dbReference type="EMBL" id="MBL4935326.1"/>
    </source>
</evidence>
<keyword evidence="2" id="KW-1185">Reference proteome</keyword>
<proteinExistence type="predicted"/>
<sequence length="58" mass="6737">MDDVVGKNGLMQKLLKDVIFRIHIQNVTVEKFAHEYLVDFKGRASPPPYIYATACRWL</sequence>
<comment type="caution">
    <text evidence="1">The sequence shown here is derived from an EMBL/GenBank/DDBJ whole genome shotgun (WGS) entry which is preliminary data.</text>
</comment>
<protein>
    <submittedName>
        <fullName evidence="1">Uncharacterized protein</fullName>
    </submittedName>
</protein>
<evidence type="ECO:0000313" key="2">
    <source>
        <dbReference type="Proteomes" id="UP000632377"/>
    </source>
</evidence>
<name>A0ABS1T7K7_9CLOT</name>
<organism evidence="1 2">
    <name type="scientific">Clostridium rhizosphaerae</name>
    <dbReference type="NCBI Taxonomy" id="2803861"/>
    <lineage>
        <taxon>Bacteria</taxon>
        <taxon>Bacillati</taxon>
        <taxon>Bacillota</taxon>
        <taxon>Clostridia</taxon>
        <taxon>Eubacteriales</taxon>
        <taxon>Clostridiaceae</taxon>
        <taxon>Clostridium</taxon>
    </lineage>
</organism>
<dbReference type="EMBL" id="JAESWC010000002">
    <property type="protein sequence ID" value="MBL4935326.1"/>
    <property type="molecule type" value="Genomic_DNA"/>
</dbReference>
<accession>A0ABS1T7K7</accession>
<gene>
    <name evidence="1" type="ORF">JK636_06090</name>
</gene>
<dbReference type="Proteomes" id="UP000632377">
    <property type="component" value="Unassembled WGS sequence"/>
</dbReference>
<reference evidence="1 2" key="1">
    <citation type="submission" date="2021-01" db="EMBL/GenBank/DDBJ databases">
        <title>Genome public.</title>
        <authorList>
            <person name="Liu C."/>
            <person name="Sun Q."/>
        </authorList>
    </citation>
    <scope>NUCLEOTIDE SEQUENCE [LARGE SCALE GENOMIC DNA]</scope>
    <source>
        <strain evidence="1 2">YIM B02515</strain>
    </source>
</reference>